<keyword evidence="9" id="KW-1185">Reference proteome</keyword>
<keyword evidence="3" id="KW-0413">Isomerase</keyword>
<dbReference type="Pfam" id="PF18335">
    <property type="entry name" value="SH3_13"/>
    <property type="match status" value="1"/>
</dbReference>
<dbReference type="InterPro" id="IPR006345">
    <property type="entry name" value="RecD2"/>
</dbReference>
<dbReference type="Pfam" id="PF13538">
    <property type="entry name" value="UvrD_C_2"/>
    <property type="match status" value="1"/>
</dbReference>
<dbReference type="Pfam" id="PF23139">
    <property type="entry name" value="OB_YrrC"/>
    <property type="match status" value="1"/>
</dbReference>
<proteinExistence type="inferred from homology"/>
<evidence type="ECO:0000256" key="2">
    <source>
        <dbReference type="ARBA" id="ARBA00022840"/>
    </source>
</evidence>
<dbReference type="GO" id="GO:0004527">
    <property type="term" value="F:exonuclease activity"/>
    <property type="evidence" value="ECO:0007669"/>
    <property type="project" value="UniProtKB-KW"/>
</dbReference>
<keyword evidence="3" id="KW-0378">Hydrolase</keyword>
<feature type="domain" description="UvrD-like helicase C-terminal" evidence="4">
    <location>
        <begin position="682"/>
        <end position="730"/>
    </location>
</feature>
<evidence type="ECO:0000259" key="7">
    <source>
        <dbReference type="Pfam" id="PF23139"/>
    </source>
</evidence>
<dbReference type="InterPro" id="IPR055446">
    <property type="entry name" value="RecD2_N_OB"/>
</dbReference>
<evidence type="ECO:0000313" key="9">
    <source>
        <dbReference type="Proteomes" id="UP000051884"/>
    </source>
</evidence>
<organism evidence="8 9">
    <name type="scientific">Paucilactobacillus hokkaidonensis</name>
    <dbReference type="NCBI Taxonomy" id="1193095"/>
    <lineage>
        <taxon>Bacteria</taxon>
        <taxon>Bacillati</taxon>
        <taxon>Bacillota</taxon>
        <taxon>Bacilli</taxon>
        <taxon>Lactobacillales</taxon>
        <taxon>Lactobacillaceae</taxon>
        <taxon>Paucilactobacillus</taxon>
    </lineage>
</organism>
<dbReference type="CDD" id="cd17933">
    <property type="entry name" value="DEXSc_RecD-like"/>
    <property type="match status" value="1"/>
</dbReference>
<gene>
    <name evidence="3" type="primary">recD2</name>
    <name evidence="8" type="ORF">IV59_GL000223</name>
</gene>
<keyword evidence="8" id="KW-0540">Nuclease</keyword>
<dbReference type="Gene3D" id="1.10.10.2220">
    <property type="match status" value="1"/>
</dbReference>
<keyword evidence="3" id="KW-0347">Helicase</keyword>
<dbReference type="EMBL" id="JQCH01000010">
    <property type="protein sequence ID" value="KRO09916.1"/>
    <property type="molecule type" value="Genomic_DNA"/>
</dbReference>
<evidence type="ECO:0000259" key="6">
    <source>
        <dbReference type="Pfam" id="PF18335"/>
    </source>
</evidence>
<dbReference type="CDD" id="cd18809">
    <property type="entry name" value="SF1_C_RecD"/>
    <property type="match status" value="1"/>
</dbReference>
<dbReference type="Pfam" id="PF13245">
    <property type="entry name" value="AAA_19"/>
    <property type="match status" value="1"/>
</dbReference>
<dbReference type="InterPro" id="IPR027785">
    <property type="entry name" value="UvrD-like_helicase_C"/>
</dbReference>
<keyword evidence="3" id="KW-0238">DNA-binding</keyword>
<reference evidence="8 9" key="1">
    <citation type="journal article" date="2015" name="Genome Announc.">
        <title>Expanding the biotechnology potential of lactobacilli through comparative genomics of 213 strains and associated genera.</title>
        <authorList>
            <person name="Sun Z."/>
            <person name="Harris H.M."/>
            <person name="McCann A."/>
            <person name="Guo C."/>
            <person name="Argimon S."/>
            <person name="Zhang W."/>
            <person name="Yang X."/>
            <person name="Jeffery I.B."/>
            <person name="Cooney J.C."/>
            <person name="Kagawa T.F."/>
            <person name="Liu W."/>
            <person name="Song Y."/>
            <person name="Salvetti E."/>
            <person name="Wrobel A."/>
            <person name="Rasinkangas P."/>
            <person name="Parkhill J."/>
            <person name="Rea M.C."/>
            <person name="O'Sullivan O."/>
            <person name="Ritari J."/>
            <person name="Douillard F.P."/>
            <person name="Paul Ross R."/>
            <person name="Yang R."/>
            <person name="Briner A.E."/>
            <person name="Felis G.E."/>
            <person name="de Vos W.M."/>
            <person name="Barrangou R."/>
            <person name="Klaenhammer T.R."/>
            <person name="Caufield P.W."/>
            <person name="Cui Y."/>
            <person name="Zhang H."/>
            <person name="O'Toole P.W."/>
        </authorList>
    </citation>
    <scope>NUCLEOTIDE SEQUENCE [LARGE SCALE GENOMIC DNA]</scope>
    <source>
        <strain evidence="8 9">DSM 26202</strain>
    </source>
</reference>
<sequence length="819" mass="91091">MTNMDNSINLFDGPSEPSFLIGKVLTTFFASTDNFYKVLLVQPMENNFDWSQDEIVVTGNFGEVNEESAYRFEGKLVDHPKYGQQFQSVTYHNAQPTTTEGLINYLSGEQFTGIGKKTATKIVDLLGTSAIDEIVKDTSVLKPLKLRPNLVKVLVDNLTESKGMDQVIIGLNDFGFGSSLSTAIFEKYRDETLEVIAKNPYQLAEDIDGISFKRADQVAEQIHIDSDDTRRINAAILQVLDEVTMQSGDTYTTAKPLLTEALRLLEDSRNIAIDPQKIADQLIELTKLNKLVAQENRIYPSALFNAEWQIAQHLYRLVSDQPIKVDDKQVSKVIKQIEHQLDIDYDESQEQAINSAMKSHVFLLTGGPGTGKTTIINGIVAAFAKLHDYSLDINEYKDTPFPVLLAAPTGRAAKRMSETTGLPASTIHRLLGLNGREQPTEMNVNDLTGALLIVDELSMVDTLLFKTLLKAVPSSMQVVLVGDKDQLPSVGPGQIFHDLLNFDRLPKQELNQIYRQSAESSIIPLAHAIKTGIMPADFTSAFPDRSFIPCRTDQVAGVIEQVVERAKQHAFSAAQVQVLAPMYRGNAGINRLNELVQNVFNPLDETKKKEVEFRGEHFRIGDKVLHLVNSPENNVFNGDIGTIVSIELGVKGVKGPKTDQITIDFDQTEVTYSRNEWQRLTLAYCISIHKSQGSQFEMVILPLVRQFSRMLQRNLLYTAITRAKSKLILVGDPKAFEISIQNESVNRNTSLNLRLIDVFKGDPVPDSANKLSVVAPPKEATVVESKEAKPISYTLTMPLIQNGQVDPMIGMHGIKPTDF</sequence>
<dbReference type="SUPFAM" id="SSF52540">
    <property type="entry name" value="P-loop containing nucleoside triphosphate hydrolases"/>
    <property type="match status" value="2"/>
</dbReference>
<comment type="function">
    <text evidence="3">DNA-dependent ATPase and ATP-dependent 5'-3' DNA helicase. Has no activity on blunt DNA or DNA with 3'-overhangs, requires at least 10 bases of 5'-ssDNA for helicase activity.</text>
</comment>
<dbReference type="InterPro" id="IPR041451">
    <property type="entry name" value="RecD2_SH13"/>
</dbReference>
<dbReference type="HAMAP" id="MF_01488">
    <property type="entry name" value="RecD2"/>
    <property type="match status" value="1"/>
</dbReference>
<keyword evidence="8" id="KW-0269">Exonuclease</keyword>
<name>A0ABR5Q5B2_9LACO</name>
<evidence type="ECO:0000313" key="8">
    <source>
        <dbReference type="EMBL" id="KRO09916.1"/>
    </source>
</evidence>
<feature type="domain" description="ATP-dependent RecD2 DNA helicase OB-fold" evidence="7">
    <location>
        <begin position="19"/>
        <end position="96"/>
    </location>
</feature>
<dbReference type="PANTHER" id="PTHR43788:SF6">
    <property type="entry name" value="DNA HELICASE B"/>
    <property type="match status" value="1"/>
</dbReference>
<dbReference type="Pfam" id="PF14490">
    <property type="entry name" value="HHH_RecD2"/>
    <property type="match status" value="1"/>
</dbReference>
<keyword evidence="1 3" id="KW-0547">Nucleotide-binding</keyword>
<accession>A0ABR5Q5B2</accession>
<comment type="catalytic activity">
    <reaction evidence="3">
        <text>ATP + H2O = ADP + phosphate + H(+)</text>
        <dbReference type="Rhea" id="RHEA:13065"/>
        <dbReference type="ChEBI" id="CHEBI:15377"/>
        <dbReference type="ChEBI" id="CHEBI:15378"/>
        <dbReference type="ChEBI" id="CHEBI:30616"/>
        <dbReference type="ChEBI" id="CHEBI:43474"/>
        <dbReference type="ChEBI" id="CHEBI:456216"/>
        <dbReference type="EC" id="5.6.2.3"/>
    </reaction>
</comment>
<protein>
    <recommendedName>
        <fullName evidence="3">ATP-dependent RecD2 DNA helicase</fullName>
        <ecNumber evidence="3">5.6.2.3</ecNumber>
    </recommendedName>
    <alternativeName>
        <fullName evidence="3">DNA 5'-3' helicase subunit RecD2</fullName>
    </alternativeName>
</protein>
<evidence type="ECO:0000256" key="1">
    <source>
        <dbReference type="ARBA" id="ARBA00022741"/>
    </source>
</evidence>
<dbReference type="Gene3D" id="2.30.30.940">
    <property type="match status" value="1"/>
</dbReference>
<feature type="domain" description="ATP-dependent RecD2 DNA helicase SH3" evidence="6">
    <location>
        <begin position="592"/>
        <end position="665"/>
    </location>
</feature>
<keyword evidence="2 3" id="KW-0067">ATP-binding</keyword>
<dbReference type="EC" id="5.6.2.3" evidence="3"/>
<evidence type="ECO:0000256" key="3">
    <source>
        <dbReference type="HAMAP-Rule" id="MF_01488"/>
    </source>
</evidence>
<evidence type="ECO:0000259" key="5">
    <source>
        <dbReference type="Pfam" id="PF14490"/>
    </source>
</evidence>
<dbReference type="Gene3D" id="3.40.50.300">
    <property type="entry name" value="P-loop containing nucleotide triphosphate hydrolases"/>
    <property type="match status" value="2"/>
</dbReference>
<comment type="similarity">
    <text evidence="3">Belongs to the RecD family. RecD2 subfamily.</text>
</comment>
<comment type="caution">
    <text evidence="8">The sequence shown here is derived from an EMBL/GenBank/DDBJ whole genome shotgun (WGS) entry which is preliminary data.</text>
</comment>
<dbReference type="InterPro" id="IPR027417">
    <property type="entry name" value="P-loop_NTPase"/>
</dbReference>
<dbReference type="PANTHER" id="PTHR43788">
    <property type="entry name" value="DNA2/NAM7 HELICASE FAMILY MEMBER"/>
    <property type="match status" value="1"/>
</dbReference>
<dbReference type="InterPro" id="IPR029493">
    <property type="entry name" value="RecD2-like_HHH"/>
</dbReference>
<dbReference type="InterPro" id="IPR050534">
    <property type="entry name" value="Coronavir_polyprotein_1ab"/>
</dbReference>
<evidence type="ECO:0000259" key="4">
    <source>
        <dbReference type="Pfam" id="PF13538"/>
    </source>
</evidence>
<feature type="domain" description="ATP-dependent RecD2 DNA helicase-like helix-hairpin-helix" evidence="5">
    <location>
        <begin position="160"/>
        <end position="251"/>
    </location>
</feature>
<dbReference type="NCBIfam" id="TIGR01448">
    <property type="entry name" value="recD_rel"/>
    <property type="match status" value="1"/>
</dbReference>
<dbReference type="Proteomes" id="UP000051884">
    <property type="component" value="Unassembled WGS sequence"/>
</dbReference>
<feature type="binding site" evidence="3">
    <location>
        <begin position="369"/>
        <end position="373"/>
    </location>
    <ligand>
        <name>ATP</name>
        <dbReference type="ChEBI" id="CHEBI:30616"/>
    </ligand>
</feature>